<dbReference type="HOGENOM" id="CLU_3004184_0_0_9"/>
<evidence type="ECO:0000313" key="2">
    <source>
        <dbReference type="Proteomes" id="UP000002878"/>
    </source>
</evidence>
<sequence length="56" mass="6745">MHNLYLFSLNIFIIHTLHYKASGCYKNNHEDNNVFFHRIILSMSYDEARGLEKNDR</sequence>
<dbReference type="EMBL" id="CP003332">
    <property type="protein sequence ID" value="AFJ63637.1"/>
    <property type="molecule type" value="Genomic_DNA"/>
</dbReference>
<accession>I2CAG3</accession>
<reference evidence="1 2" key="1">
    <citation type="journal article" date="2012" name="J. Biotechnol.">
        <title>Genome sequence of the plant growth promoting strain Bacillus amyloliquefaciens subsp. plantarum B9601-Y2 and expression of mersacidin and other secondary metabolites.</title>
        <authorList>
            <person name="He P."/>
            <person name="Hao K."/>
            <person name="Blom J."/>
            <person name="Ruckert C."/>
            <person name="Vater J."/>
            <person name="Mao Z."/>
            <person name="Wu Y."/>
            <person name="Hou M."/>
            <person name="He P."/>
            <person name="He Y."/>
            <person name="Borriss R."/>
        </authorList>
    </citation>
    <scope>NUCLEOTIDE SEQUENCE [LARGE SCALE GENOMIC DNA]</scope>
    <source>
        <strain evidence="1">Y2</strain>
    </source>
</reference>
<dbReference type="KEGG" id="bqy:MUS_3777"/>
<evidence type="ECO:0000313" key="1">
    <source>
        <dbReference type="EMBL" id="AFJ63637.1"/>
    </source>
</evidence>
<dbReference type="AlphaFoldDB" id="I2CAG3"/>
<organism evidence="1 2">
    <name type="scientific">Bacillus amyloliquefaciens (strain Y2)</name>
    <name type="common">Bacillus amyloliquefaciens subsp. plantarum (strain B9601-Y2)</name>
    <dbReference type="NCBI Taxonomy" id="1155777"/>
    <lineage>
        <taxon>Bacteria</taxon>
        <taxon>Bacillati</taxon>
        <taxon>Bacillota</taxon>
        <taxon>Bacilli</taxon>
        <taxon>Bacillales</taxon>
        <taxon>Bacillaceae</taxon>
        <taxon>Bacillus</taxon>
        <taxon>Bacillus amyloliquefaciens group</taxon>
    </lineage>
</organism>
<gene>
    <name evidence="1" type="ORF">MUS_3777</name>
</gene>
<dbReference type="Proteomes" id="UP000002878">
    <property type="component" value="Chromosome"/>
</dbReference>
<name>I2CAG3_BACAY</name>
<dbReference type="PATRIC" id="fig|1126211.3.peg.3593"/>
<proteinExistence type="predicted"/>
<protein>
    <submittedName>
        <fullName evidence="1">Uncharacterized protein</fullName>
    </submittedName>
</protein>